<name>A0A0R3PY41_ANGCS</name>
<gene>
    <name evidence="1" type="ORF">ACOC_LOCUS11294</name>
</gene>
<dbReference type="EMBL" id="UYYA01004658">
    <property type="protein sequence ID" value="VDM62879.1"/>
    <property type="molecule type" value="Genomic_DNA"/>
</dbReference>
<reference evidence="3" key="1">
    <citation type="submission" date="2017-02" db="UniProtKB">
        <authorList>
            <consortium name="WormBaseParasite"/>
        </authorList>
    </citation>
    <scope>IDENTIFICATION</scope>
</reference>
<organism evidence="3">
    <name type="scientific">Angiostrongylus costaricensis</name>
    <name type="common">Nematode worm</name>
    <dbReference type="NCBI Taxonomy" id="334426"/>
    <lineage>
        <taxon>Eukaryota</taxon>
        <taxon>Metazoa</taxon>
        <taxon>Ecdysozoa</taxon>
        <taxon>Nematoda</taxon>
        <taxon>Chromadorea</taxon>
        <taxon>Rhabditida</taxon>
        <taxon>Rhabditina</taxon>
        <taxon>Rhabditomorpha</taxon>
        <taxon>Strongyloidea</taxon>
        <taxon>Metastrongylidae</taxon>
        <taxon>Angiostrongylus</taxon>
    </lineage>
</organism>
<evidence type="ECO:0000313" key="1">
    <source>
        <dbReference type="EMBL" id="VDM62879.1"/>
    </source>
</evidence>
<dbReference type="AlphaFoldDB" id="A0A0R3PY41"/>
<dbReference type="Proteomes" id="UP000267027">
    <property type="component" value="Unassembled WGS sequence"/>
</dbReference>
<evidence type="ECO:0000313" key="2">
    <source>
        <dbReference type="Proteomes" id="UP000267027"/>
    </source>
</evidence>
<dbReference type="WBParaSite" id="ACOC_0001129301-mRNA-1">
    <property type="protein sequence ID" value="ACOC_0001129301-mRNA-1"/>
    <property type="gene ID" value="ACOC_0001129301"/>
</dbReference>
<accession>A0A0R3PY41</accession>
<reference evidence="1 2" key="2">
    <citation type="submission" date="2018-11" db="EMBL/GenBank/DDBJ databases">
        <authorList>
            <consortium name="Pathogen Informatics"/>
        </authorList>
    </citation>
    <scope>NUCLEOTIDE SEQUENCE [LARGE SCALE GENOMIC DNA]</scope>
    <source>
        <strain evidence="1 2">Costa Rica</strain>
    </source>
</reference>
<sequence length="67" mass="7876">MRKDVARTEISCMRREFERGAKHTIPKIDGMGDDMEFEYIGNARYLIQAQLDDLDGWLPIMRLTDEL</sequence>
<protein>
    <submittedName>
        <fullName evidence="3">DUF5348 domain-containing protein</fullName>
    </submittedName>
</protein>
<keyword evidence="2" id="KW-1185">Reference proteome</keyword>
<evidence type="ECO:0000313" key="3">
    <source>
        <dbReference type="WBParaSite" id="ACOC_0001129301-mRNA-1"/>
    </source>
</evidence>
<proteinExistence type="predicted"/>